<organism evidence="1 2">
    <name type="scientific">Maribacter algicola</name>
    <dbReference type="NCBI Taxonomy" id="2498892"/>
    <lineage>
        <taxon>Bacteria</taxon>
        <taxon>Pseudomonadati</taxon>
        <taxon>Bacteroidota</taxon>
        <taxon>Flavobacteriia</taxon>
        <taxon>Flavobacteriales</taxon>
        <taxon>Flavobacteriaceae</taxon>
        <taxon>Maribacter</taxon>
    </lineage>
</organism>
<keyword evidence="2" id="KW-1185">Reference proteome</keyword>
<sequence>MLQDNDENNEMELILSGDYSGVEKEQLIKIDDQVAFEEFFGQINKTRKPGIPIPDIDFETKSVLLRLKGTSTNNKSDIALGISSNETLLFNKIKTNSRNETTAVLTPFFIYTIPKTTKSLKIQ</sequence>
<gene>
    <name evidence="1" type="ORF">DZC72_14470</name>
</gene>
<evidence type="ECO:0000313" key="2">
    <source>
        <dbReference type="Proteomes" id="UP000286990"/>
    </source>
</evidence>
<evidence type="ECO:0000313" key="1">
    <source>
        <dbReference type="EMBL" id="RRQ48862.1"/>
    </source>
</evidence>
<dbReference type="AlphaFoldDB" id="A0A3R8QZV3"/>
<dbReference type="Proteomes" id="UP000286990">
    <property type="component" value="Unassembled WGS sequence"/>
</dbReference>
<dbReference type="EMBL" id="QUSX01000002">
    <property type="protein sequence ID" value="RRQ48862.1"/>
    <property type="molecule type" value="Genomic_DNA"/>
</dbReference>
<comment type="caution">
    <text evidence="1">The sequence shown here is derived from an EMBL/GenBank/DDBJ whole genome shotgun (WGS) entry which is preliminary data.</text>
</comment>
<name>A0A3R8QZV3_9FLAO</name>
<proteinExistence type="predicted"/>
<accession>A0A3R8QZV3</accession>
<protein>
    <submittedName>
        <fullName evidence="1">Uncharacterized protein</fullName>
    </submittedName>
</protein>
<reference evidence="2" key="1">
    <citation type="submission" date="2018-08" db="EMBL/GenBank/DDBJ databases">
        <authorList>
            <person name="Khan S.A."/>
            <person name="J S.E."/>
        </authorList>
    </citation>
    <scope>NUCLEOTIDE SEQUENCE [LARGE SCALE GENOMIC DNA]</scope>
    <source>
        <strain evidence="2">PoM-212</strain>
    </source>
</reference>
<reference evidence="2" key="2">
    <citation type="submission" date="2018-12" db="EMBL/GenBank/DDBJ databases">
        <title>Maribacter lutimaris sp. nov., isolated from marine sediment.</title>
        <authorList>
            <person name="Kim K.K."/>
        </authorList>
    </citation>
    <scope>NUCLEOTIDE SEQUENCE [LARGE SCALE GENOMIC DNA]</scope>
    <source>
        <strain evidence="2">PoM-212</strain>
    </source>
</reference>